<accession>A0A1H4DWU5</accession>
<dbReference type="Proteomes" id="UP000198820">
    <property type="component" value="Unassembled WGS sequence"/>
</dbReference>
<gene>
    <name evidence="1" type="ORF">SAMN05421540_1178</name>
</gene>
<reference evidence="1 2" key="1">
    <citation type="submission" date="2016-10" db="EMBL/GenBank/DDBJ databases">
        <authorList>
            <person name="de Groot N.N."/>
        </authorList>
    </citation>
    <scope>NUCLEOTIDE SEQUENCE [LARGE SCALE GENOMIC DNA]</scope>
    <source>
        <strain evidence="1 2">DSM 23581</strain>
    </source>
</reference>
<dbReference type="EMBL" id="FNQF01000017">
    <property type="protein sequence ID" value="SEA77221.1"/>
    <property type="molecule type" value="Genomic_DNA"/>
</dbReference>
<evidence type="ECO:0000313" key="1">
    <source>
        <dbReference type="EMBL" id="SEA77221.1"/>
    </source>
</evidence>
<organism evidence="1 2">
    <name type="scientific">Psychroflexus halocasei</name>
    <dbReference type="NCBI Taxonomy" id="908615"/>
    <lineage>
        <taxon>Bacteria</taxon>
        <taxon>Pseudomonadati</taxon>
        <taxon>Bacteroidota</taxon>
        <taxon>Flavobacteriia</taxon>
        <taxon>Flavobacteriales</taxon>
        <taxon>Flavobacteriaceae</taxon>
        <taxon>Psychroflexus</taxon>
    </lineage>
</organism>
<evidence type="ECO:0000313" key="2">
    <source>
        <dbReference type="Proteomes" id="UP000198820"/>
    </source>
</evidence>
<protein>
    <submittedName>
        <fullName evidence="1">Uncharacterized protein</fullName>
    </submittedName>
</protein>
<dbReference type="AlphaFoldDB" id="A0A1H4DWU5"/>
<name>A0A1H4DWU5_9FLAO</name>
<dbReference type="RefSeq" id="WP_143521372.1">
    <property type="nucleotide sequence ID" value="NZ_FNQF01000017.1"/>
</dbReference>
<sequence length="173" mass="20644">MRQTFIILIFLLCGSIKGFAQHSQKSRTFDIYLILKEKDENFNISIQKYRPNTLITFLIEKSLPLEEFDYYLEEVFENKLSRVKRKKWQDINKQTIGFYHHPKDSLRTKLIRKENLKNLNSFTTKEIPVTQFSSIEKILKEANNIYMVVESWGEKEDVFKAYKVEMFKAQGSL</sequence>
<dbReference type="STRING" id="908615.SAMN05421540_1178"/>
<proteinExistence type="predicted"/>
<keyword evidence="2" id="KW-1185">Reference proteome</keyword>